<keyword evidence="2" id="KW-1185">Reference proteome</keyword>
<sequence length="157" mass="17178">MGAALFYHLTQSGAEDLIGATLLPRALSRGWRVMLRGTDARRLDWWDERLWLNPEDGFLPHGRDTAPNAARQPVLIGEGPALNGAQGVILIDGAQTDAAEIAAMERVWIVFEGADAAAVEGARAQWRRLAAEGAGMEYWSDETGRWQKKSERPATAP</sequence>
<dbReference type="GO" id="GO:0003677">
    <property type="term" value="F:DNA binding"/>
    <property type="evidence" value="ECO:0007669"/>
    <property type="project" value="InterPro"/>
</dbReference>
<gene>
    <name evidence="1" type="ORF">JO391_06565</name>
</gene>
<proteinExistence type="predicted"/>
<dbReference type="GO" id="GO:0032298">
    <property type="term" value="P:positive regulation of DNA-templated DNA replication initiation"/>
    <property type="evidence" value="ECO:0007669"/>
    <property type="project" value="TreeGrafter"/>
</dbReference>
<dbReference type="GO" id="GO:0006260">
    <property type="term" value="P:DNA replication"/>
    <property type="evidence" value="ECO:0007669"/>
    <property type="project" value="InterPro"/>
</dbReference>
<dbReference type="PANTHER" id="PTHR38767">
    <property type="entry name" value="DNA POLYMERASE III SUBUNIT CHI"/>
    <property type="match status" value="1"/>
</dbReference>
<name>A0A8G0ZVD9_9RHOB</name>
<evidence type="ECO:0000313" key="2">
    <source>
        <dbReference type="Proteomes" id="UP000826300"/>
    </source>
</evidence>
<dbReference type="NCBIfam" id="NF004347">
    <property type="entry name" value="PRK05728.1-4"/>
    <property type="match status" value="1"/>
</dbReference>
<dbReference type="EMBL" id="CP069370">
    <property type="protein sequence ID" value="QYZ71164.1"/>
    <property type="molecule type" value="Genomic_DNA"/>
</dbReference>
<dbReference type="SUPFAM" id="SSF102400">
    <property type="entry name" value="DNA polymerase III chi subunit"/>
    <property type="match status" value="1"/>
</dbReference>
<dbReference type="InterPro" id="IPR036768">
    <property type="entry name" value="PolIII_chi_sf"/>
</dbReference>
<protein>
    <submittedName>
        <fullName evidence="1">DNA polymerase III subunit chi</fullName>
    </submittedName>
</protein>
<dbReference type="GO" id="GO:0003887">
    <property type="term" value="F:DNA-directed DNA polymerase activity"/>
    <property type="evidence" value="ECO:0007669"/>
    <property type="project" value="InterPro"/>
</dbReference>
<organism evidence="1 2">
    <name type="scientific">Neotabrizicola shimadae</name>
    <dbReference type="NCBI Taxonomy" id="2807096"/>
    <lineage>
        <taxon>Bacteria</taxon>
        <taxon>Pseudomonadati</taxon>
        <taxon>Pseudomonadota</taxon>
        <taxon>Alphaproteobacteria</taxon>
        <taxon>Rhodobacterales</taxon>
        <taxon>Paracoccaceae</taxon>
        <taxon>Neotabrizicola</taxon>
    </lineage>
</organism>
<reference evidence="1" key="1">
    <citation type="submission" date="2021-02" db="EMBL/GenBank/DDBJ databases">
        <title>Rhodobacter shimadae sp. nov., an aerobic anoxygenic phototrophic bacterium isolated from a hot spring.</title>
        <authorList>
            <person name="Muramatsu S."/>
            <person name="Haruta S."/>
            <person name="Hirose S."/>
            <person name="Hanada S."/>
        </authorList>
    </citation>
    <scope>NUCLEOTIDE SEQUENCE</scope>
    <source>
        <strain evidence="1">N10</strain>
    </source>
</reference>
<dbReference type="InterPro" id="IPR007459">
    <property type="entry name" value="DNA_pol3_chi"/>
</dbReference>
<dbReference type="Proteomes" id="UP000826300">
    <property type="component" value="Chromosome"/>
</dbReference>
<dbReference type="Pfam" id="PF04364">
    <property type="entry name" value="DNA_pol3_chi"/>
    <property type="match status" value="1"/>
</dbReference>
<dbReference type="KEGG" id="nsm:JO391_06565"/>
<dbReference type="PANTHER" id="PTHR38767:SF1">
    <property type="entry name" value="DNA POLYMERASE III SUBUNIT CHI"/>
    <property type="match status" value="1"/>
</dbReference>
<dbReference type="RefSeq" id="WP_220663534.1">
    <property type="nucleotide sequence ID" value="NZ_CP069370.1"/>
</dbReference>
<accession>A0A8G0ZVD9</accession>
<dbReference type="AlphaFoldDB" id="A0A8G0ZVD9"/>
<evidence type="ECO:0000313" key="1">
    <source>
        <dbReference type="EMBL" id="QYZ71164.1"/>
    </source>
</evidence>
<dbReference type="Gene3D" id="3.40.50.10110">
    <property type="entry name" value="DNA polymerase III subunit chi"/>
    <property type="match status" value="1"/>
</dbReference>